<dbReference type="SUPFAM" id="SSF53067">
    <property type="entry name" value="Actin-like ATPase domain"/>
    <property type="match status" value="1"/>
</dbReference>
<accession>A0ABX1DR65</accession>
<evidence type="ECO:0000256" key="2">
    <source>
        <dbReference type="ARBA" id="ARBA00022741"/>
    </source>
</evidence>
<keyword evidence="5" id="KW-1185">Reference proteome</keyword>
<proteinExistence type="inferred from homology"/>
<dbReference type="InterPro" id="IPR018181">
    <property type="entry name" value="Heat_shock_70_CS"/>
</dbReference>
<sequence length="46" mass="4923">MAIVGIDLGTSNSLVSVWEDDGPRALENALGETLTPSASVMRAKYW</sequence>
<protein>
    <submittedName>
        <fullName evidence="4">Hsp70 family protein</fullName>
    </submittedName>
</protein>
<keyword evidence="2" id="KW-0547">Nucleotide-binding</keyword>
<gene>
    <name evidence="4" type="ORF">HED55_22665</name>
</gene>
<dbReference type="InterPro" id="IPR043129">
    <property type="entry name" value="ATPase_NBD"/>
</dbReference>
<organism evidence="4 5">
    <name type="scientific">Brucella haematophila</name>
    <dbReference type="NCBI Taxonomy" id="419474"/>
    <lineage>
        <taxon>Bacteria</taxon>
        <taxon>Pseudomonadati</taxon>
        <taxon>Pseudomonadota</taxon>
        <taxon>Alphaproteobacteria</taxon>
        <taxon>Hyphomicrobiales</taxon>
        <taxon>Brucellaceae</taxon>
        <taxon>Brucella/Ochrobactrum group</taxon>
        <taxon>Brucella</taxon>
    </lineage>
</organism>
<keyword evidence="3" id="KW-0067">ATP-binding</keyword>
<evidence type="ECO:0000313" key="4">
    <source>
        <dbReference type="EMBL" id="NKC04958.1"/>
    </source>
</evidence>
<dbReference type="RefSeq" id="WP_138784432.1">
    <property type="nucleotide sequence ID" value="NZ_VCPE01000003.1"/>
</dbReference>
<name>A0ABX1DR65_9HYPH</name>
<dbReference type="InterPro" id="IPR013126">
    <property type="entry name" value="Hsp_70_fam"/>
</dbReference>
<reference evidence="4 5" key="1">
    <citation type="submission" date="2020-03" db="EMBL/GenBank/DDBJ databases">
        <title>Whole genome sequencing of clinical and environmental type strains of Ochrobactrum.</title>
        <authorList>
            <person name="Dharne M."/>
        </authorList>
    </citation>
    <scope>NUCLEOTIDE SEQUENCE [LARGE SCALE GENOMIC DNA]</scope>
    <source>
        <strain evidence="4 5">CIP 109452</strain>
    </source>
</reference>
<comment type="caution">
    <text evidence="4">The sequence shown here is derived from an EMBL/GenBank/DDBJ whole genome shotgun (WGS) entry which is preliminary data.</text>
</comment>
<dbReference type="Gene3D" id="3.30.420.40">
    <property type="match status" value="1"/>
</dbReference>
<dbReference type="EMBL" id="JAAVLN010000003">
    <property type="protein sequence ID" value="NKC04958.1"/>
    <property type="molecule type" value="Genomic_DNA"/>
</dbReference>
<evidence type="ECO:0000256" key="3">
    <source>
        <dbReference type="ARBA" id="ARBA00022840"/>
    </source>
</evidence>
<dbReference type="PROSITE" id="PS00297">
    <property type="entry name" value="HSP70_1"/>
    <property type="match status" value="1"/>
</dbReference>
<evidence type="ECO:0000256" key="1">
    <source>
        <dbReference type="ARBA" id="ARBA00007381"/>
    </source>
</evidence>
<dbReference type="Proteomes" id="UP000704467">
    <property type="component" value="Unassembled WGS sequence"/>
</dbReference>
<comment type="similarity">
    <text evidence="1">Belongs to the heat shock protein 70 family.</text>
</comment>
<evidence type="ECO:0000313" key="5">
    <source>
        <dbReference type="Proteomes" id="UP000704467"/>
    </source>
</evidence>
<dbReference type="Pfam" id="PF00012">
    <property type="entry name" value="HSP70"/>
    <property type="match status" value="1"/>
</dbReference>